<feature type="transmembrane region" description="Helical" evidence="7">
    <location>
        <begin position="265"/>
        <end position="289"/>
    </location>
</feature>
<feature type="compositionally biased region" description="Low complexity" evidence="8">
    <location>
        <begin position="1"/>
        <end position="20"/>
    </location>
</feature>
<comment type="caution">
    <text evidence="10">The sequence shown here is derived from an EMBL/GenBank/DDBJ whole genome shotgun (WGS) entry which is preliminary data.</text>
</comment>
<keyword evidence="3" id="KW-1003">Cell membrane</keyword>
<dbReference type="InterPro" id="IPR000515">
    <property type="entry name" value="MetI-like"/>
</dbReference>
<dbReference type="CDD" id="cd06261">
    <property type="entry name" value="TM_PBP2"/>
    <property type="match status" value="1"/>
</dbReference>
<reference evidence="10 11" key="1">
    <citation type="submission" date="2022-02" db="EMBL/GenBank/DDBJ databases">
        <title>The car tank lid bacteriome: a reservoir of bacteria with potential in bioremediation of fuel.</title>
        <authorList>
            <person name="Vidal-Verdu A."/>
            <person name="Gomez-Martinez D."/>
            <person name="Latorre-Perez A."/>
            <person name="Pereto J."/>
            <person name="Porcar M."/>
        </authorList>
    </citation>
    <scope>NUCLEOTIDE SEQUENCE [LARGE SCALE GENOMIC DNA]</scope>
    <source>
        <strain evidence="10 11">4D.3</strain>
    </source>
</reference>
<sequence length="352" mass="36550">MTDTRTPDTAAATAAAPSPAKRSGVRQMMPSMSGKFLTGLVLIGAIVLFAIVGPWITQDPRSSANDPMLPPQPGHWLGTTSLGYDVLAQLAEGARGSLIVGVTAGVVAIVLALLLGVVGGYLRGWTDEVLSLITGIMLVIPGLPLMIVVASYLEVRSLWVVALILGVTAFAGPAVVLRSQARSLRVRDYVSAARVAGEKTPRIILVEVLPNLLPLLASQFLFAIVLAILGEAGLSYLGLGPNGSITWGTMLNEAQGGGALTRGAWWWFVPPGLMIAAFGTGLSLVNFAIDEIINPKLRLAPAAAKSVREARKAGRDKLGRGSSSATSDVSVPAADADGPAPGRPGQKERVDV</sequence>
<feature type="transmembrane region" description="Helical" evidence="7">
    <location>
        <begin position="208"/>
        <end position="229"/>
    </location>
</feature>
<keyword evidence="4 7" id="KW-0812">Transmembrane</keyword>
<dbReference type="RefSeq" id="WP_416342829.1">
    <property type="nucleotide sequence ID" value="NZ_JALQCY010000001.1"/>
</dbReference>
<evidence type="ECO:0000256" key="5">
    <source>
        <dbReference type="ARBA" id="ARBA00022989"/>
    </source>
</evidence>
<evidence type="ECO:0000256" key="1">
    <source>
        <dbReference type="ARBA" id="ARBA00004651"/>
    </source>
</evidence>
<comment type="similarity">
    <text evidence="7">Belongs to the binding-protein-dependent transport system permease family.</text>
</comment>
<feature type="region of interest" description="Disordered" evidence="8">
    <location>
        <begin position="311"/>
        <end position="352"/>
    </location>
</feature>
<protein>
    <submittedName>
        <fullName evidence="10">ABC transporter permease</fullName>
    </submittedName>
</protein>
<keyword evidence="6 7" id="KW-0472">Membrane</keyword>
<dbReference type="PROSITE" id="PS50928">
    <property type="entry name" value="ABC_TM1"/>
    <property type="match status" value="1"/>
</dbReference>
<dbReference type="SUPFAM" id="SSF161098">
    <property type="entry name" value="MetI-like"/>
    <property type="match status" value="1"/>
</dbReference>
<dbReference type="Pfam" id="PF00528">
    <property type="entry name" value="BPD_transp_1"/>
    <property type="match status" value="1"/>
</dbReference>
<evidence type="ECO:0000313" key="11">
    <source>
        <dbReference type="Proteomes" id="UP001651050"/>
    </source>
</evidence>
<feature type="transmembrane region" description="Helical" evidence="7">
    <location>
        <begin position="129"/>
        <end position="152"/>
    </location>
</feature>
<gene>
    <name evidence="10" type="ORF">M1843_04415</name>
</gene>
<dbReference type="InterPro" id="IPR050366">
    <property type="entry name" value="BP-dependent_transpt_permease"/>
</dbReference>
<dbReference type="Gene3D" id="1.10.3720.10">
    <property type="entry name" value="MetI-like"/>
    <property type="match status" value="1"/>
</dbReference>
<comment type="subcellular location">
    <subcellularLocation>
        <location evidence="1 7">Cell membrane</location>
        <topology evidence="1 7">Multi-pass membrane protein</topology>
    </subcellularLocation>
</comment>
<evidence type="ECO:0000256" key="8">
    <source>
        <dbReference type="SAM" id="MobiDB-lite"/>
    </source>
</evidence>
<dbReference type="PANTHER" id="PTHR43386:SF1">
    <property type="entry name" value="D,D-DIPEPTIDE TRANSPORT SYSTEM PERMEASE PROTEIN DDPC-RELATED"/>
    <property type="match status" value="1"/>
</dbReference>
<evidence type="ECO:0000313" key="10">
    <source>
        <dbReference type="EMBL" id="MCK9792988.1"/>
    </source>
</evidence>
<feature type="transmembrane region" description="Helical" evidence="7">
    <location>
        <begin position="36"/>
        <end position="56"/>
    </location>
</feature>
<evidence type="ECO:0000256" key="7">
    <source>
        <dbReference type="RuleBase" id="RU363032"/>
    </source>
</evidence>
<keyword evidence="5 7" id="KW-1133">Transmembrane helix</keyword>
<feature type="compositionally biased region" description="Low complexity" evidence="8">
    <location>
        <begin position="320"/>
        <end position="344"/>
    </location>
</feature>
<evidence type="ECO:0000256" key="3">
    <source>
        <dbReference type="ARBA" id="ARBA00022475"/>
    </source>
</evidence>
<organism evidence="10 11">
    <name type="scientific">Isoptericola peretonis</name>
    <dbReference type="NCBI Taxonomy" id="2918523"/>
    <lineage>
        <taxon>Bacteria</taxon>
        <taxon>Bacillati</taxon>
        <taxon>Actinomycetota</taxon>
        <taxon>Actinomycetes</taxon>
        <taxon>Micrococcales</taxon>
        <taxon>Promicromonosporaceae</taxon>
        <taxon>Isoptericola</taxon>
    </lineage>
</organism>
<accession>A0ABT0J0J5</accession>
<keyword evidence="2 7" id="KW-0813">Transport</keyword>
<evidence type="ECO:0000259" key="9">
    <source>
        <dbReference type="PROSITE" id="PS50928"/>
    </source>
</evidence>
<feature type="domain" description="ABC transmembrane type-1" evidence="9">
    <location>
        <begin position="94"/>
        <end position="286"/>
    </location>
</feature>
<dbReference type="Proteomes" id="UP001651050">
    <property type="component" value="Unassembled WGS sequence"/>
</dbReference>
<proteinExistence type="inferred from homology"/>
<name>A0ABT0J0J5_9MICO</name>
<dbReference type="EMBL" id="JALQCY010000001">
    <property type="protein sequence ID" value="MCK9792988.1"/>
    <property type="molecule type" value="Genomic_DNA"/>
</dbReference>
<feature type="transmembrane region" description="Helical" evidence="7">
    <location>
        <begin position="98"/>
        <end position="122"/>
    </location>
</feature>
<evidence type="ECO:0000256" key="6">
    <source>
        <dbReference type="ARBA" id="ARBA00023136"/>
    </source>
</evidence>
<feature type="region of interest" description="Disordered" evidence="8">
    <location>
        <begin position="1"/>
        <end position="25"/>
    </location>
</feature>
<evidence type="ECO:0000256" key="4">
    <source>
        <dbReference type="ARBA" id="ARBA00022692"/>
    </source>
</evidence>
<feature type="transmembrane region" description="Helical" evidence="7">
    <location>
        <begin position="158"/>
        <end position="177"/>
    </location>
</feature>
<dbReference type="InterPro" id="IPR035906">
    <property type="entry name" value="MetI-like_sf"/>
</dbReference>
<evidence type="ECO:0000256" key="2">
    <source>
        <dbReference type="ARBA" id="ARBA00022448"/>
    </source>
</evidence>
<keyword evidence="11" id="KW-1185">Reference proteome</keyword>
<dbReference type="PANTHER" id="PTHR43386">
    <property type="entry name" value="OLIGOPEPTIDE TRANSPORT SYSTEM PERMEASE PROTEIN APPC"/>
    <property type="match status" value="1"/>
</dbReference>